<dbReference type="Pfam" id="PF02517">
    <property type="entry name" value="Rce1-like"/>
    <property type="match status" value="1"/>
</dbReference>
<organism evidence="3">
    <name type="scientific">Microbacterium sp. LWS13-1.2</name>
    <dbReference type="NCBI Taxonomy" id="3135264"/>
    <lineage>
        <taxon>Bacteria</taxon>
        <taxon>Bacillati</taxon>
        <taxon>Actinomycetota</taxon>
        <taxon>Actinomycetes</taxon>
        <taxon>Micrococcales</taxon>
        <taxon>Microbacteriaceae</taxon>
        <taxon>Microbacterium</taxon>
    </lineage>
</organism>
<keyword evidence="1" id="KW-0812">Transmembrane</keyword>
<dbReference type="AlphaFoldDB" id="A0AAU6S9M3"/>
<feature type="transmembrane region" description="Helical" evidence="1">
    <location>
        <begin position="179"/>
        <end position="200"/>
    </location>
</feature>
<evidence type="ECO:0000259" key="2">
    <source>
        <dbReference type="Pfam" id="PF02517"/>
    </source>
</evidence>
<keyword evidence="1" id="KW-1133">Transmembrane helix</keyword>
<feature type="domain" description="CAAX prenyl protease 2/Lysostaphin resistance protein A-like" evidence="2">
    <location>
        <begin position="190"/>
        <end position="294"/>
    </location>
</feature>
<dbReference type="PANTHER" id="PTHR35797:SF1">
    <property type="entry name" value="PROTEASE"/>
    <property type="match status" value="1"/>
</dbReference>
<feature type="transmembrane region" description="Helical" evidence="1">
    <location>
        <begin position="258"/>
        <end position="276"/>
    </location>
</feature>
<evidence type="ECO:0000313" key="3">
    <source>
        <dbReference type="EMBL" id="WZO33589.1"/>
    </source>
</evidence>
<gene>
    <name evidence="3" type="ORF">MRBLWS13_001218</name>
</gene>
<feature type="transmembrane region" description="Helical" evidence="1">
    <location>
        <begin position="146"/>
        <end position="167"/>
    </location>
</feature>
<protein>
    <submittedName>
        <fullName evidence="3">CPBP family intramembrane metalloprotease</fullName>
    </submittedName>
</protein>
<dbReference type="InterPro" id="IPR003675">
    <property type="entry name" value="Rce1/LyrA-like_dom"/>
</dbReference>
<keyword evidence="3" id="KW-0645">Protease</keyword>
<dbReference type="GO" id="GO:0080120">
    <property type="term" value="P:CAAX-box protein maturation"/>
    <property type="evidence" value="ECO:0007669"/>
    <property type="project" value="UniProtKB-ARBA"/>
</dbReference>
<sequence>MSAYGTIERGAAARTVAFATIAFGISWSLWFLHPVVAHDQSLALTLDQLATFGPAVAALLVAGHRVAAGGTDAQPPRLRVIVAALATLTVTVLLLSPRWADVSSPMSAALLVLLITTPAALVWISGSRNPRFAKLLSSILSPRSPWWTYLVAVLLFPVASALGSGLVTLLGADVGSQPLVLAEGSWTGILIVFGVTLLFGGPLGEEIGWRGWLLPTLQARLSPFLASLIVGAVWGLWHLPLHLRGVYDAGMGTGPAGFALRVASSCLLAVIFTWLYNRSRGGLLVVILLHTSVNNTSGYWLPVNIGLTAVLLVIATLMVVTDRMYVRPPQASQRRSTWIPA</sequence>
<feature type="transmembrane region" description="Helical" evidence="1">
    <location>
        <begin position="80"/>
        <end position="100"/>
    </location>
</feature>
<reference evidence="3" key="1">
    <citation type="submission" date="2024-04" db="EMBL/GenBank/DDBJ databases">
        <authorList>
            <person name="Roder T."/>
            <person name="Oberhansli S."/>
            <person name="Kreuzer M."/>
        </authorList>
    </citation>
    <scope>NUCLEOTIDE SEQUENCE</scope>
    <source>
        <strain evidence="3">LWS13-1.2</strain>
    </source>
</reference>
<dbReference type="InterPro" id="IPR042150">
    <property type="entry name" value="MmRce1-like"/>
</dbReference>
<feature type="transmembrane region" description="Helical" evidence="1">
    <location>
        <begin position="307"/>
        <end position="326"/>
    </location>
</feature>
<dbReference type="GO" id="GO:0004175">
    <property type="term" value="F:endopeptidase activity"/>
    <property type="evidence" value="ECO:0007669"/>
    <property type="project" value="UniProtKB-ARBA"/>
</dbReference>
<keyword evidence="1" id="KW-0472">Membrane</keyword>
<dbReference type="RefSeq" id="WP_349428130.1">
    <property type="nucleotide sequence ID" value="NZ_CP151632.1"/>
</dbReference>
<feature type="transmembrane region" description="Helical" evidence="1">
    <location>
        <begin position="50"/>
        <end position="68"/>
    </location>
</feature>
<dbReference type="GO" id="GO:0008237">
    <property type="term" value="F:metallopeptidase activity"/>
    <property type="evidence" value="ECO:0007669"/>
    <property type="project" value="UniProtKB-KW"/>
</dbReference>
<name>A0AAU6S9M3_9MICO</name>
<feature type="transmembrane region" description="Helical" evidence="1">
    <location>
        <begin position="106"/>
        <end position="125"/>
    </location>
</feature>
<dbReference type="EMBL" id="CP151632">
    <property type="protein sequence ID" value="WZO33589.1"/>
    <property type="molecule type" value="Genomic_DNA"/>
</dbReference>
<keyword evidence="3" id="KW-0378">Hydrolase</keyword>
<evidence type="ECO:0000256" key="1">
    <source>
        <dbReference type="SAM" id="Phobius"/>
    </source>
</evidence>
<keyword evidence="3" id="KW-0482">Metalloprotease</keyword>
<feature type="transmembrane region" description="Helical" evidence="1">
    <location>
        <begin position="12"/>
        <end position="30"/>
    </location>
</feature>
<feature type="transmembrane region" description="Helical" evidence="1">
    <location>
        <begin position="221"/>
        <end position="238"/>
    </location>
</feature>
<accession>A0AAU6S9M3</accession>
<proteinExistence type="predicted"/>
<dbReference type="PANTHER" id="PTHR35797">
    <property type="entry name" value="PROTEASE-RELATED"/>
    <property type="match status" value="1"/>
</dbReference>